<keyword evidence="1 5" id="KW-0479">Metal-binding</keyword>
<dbReference type="PROSITE" id="PS01359">
    <property type="entry name" value="ZF_PHD_1"/>
    <property type="match status" value="1"/>
</dbReference>
<dbReference type="FunFam" id="3.90.70.200:FF:000002">
    <property type="entry name" value="Zinc finger CCCH domain-containing protein 19"/>
    <property type="match status" value="1"/>
</dbReference>
<evidence type="ECO:0000313" key="12">
    <source>
        <dbReference type="EMBL" id="CAI9103718.1"/>
    </source>
</evidence>
<dbReference type="InterPro" id="IPR019787">
    <property type="entry name" value="Znf_PHD-finger"/>
</dbReference>
<feature type="region of interest" description="Disordered" evidence="6">
    <location>
        <begin position="548"/>
        <end position="596"/>
    </location>
</feature>
<feature type="region of interest" description="Disordered" evidence="6">
    <location>
        <begin position="1433"/>
        <end position="1461"/>
    </location>
</feature>
<feature type="compositionally biased region" description="Basic residues" evidence="6">
    <location>
        <begin position="785"/>
        <end position="795"/>
    </location>
</feature>
<dbReference type="FunFam" id="3.30.1490.40:FF:000004">
    <property type="entry name" value="Zinc finger CCCH domain-containing protein 19"/>
    <property type="match status" value="1"/>
</dbReference>
<dbReference type="PROSITE" id="PS50829">
    <property type="entry name" value="GYF"/>
    <property type="match status" value="1"/>
</dbReference>
<accession>A0AAV1D7V9</accession>
<gene>
    <name evidence="12" type="ORF">OLC1_LOCUS12815</name>
</gene>
<feature type="domain" description="Plus3" evidence="10">
    <location>
        <begin position="950"/>
        <end position="1083"/>
    </location>
</feature>
<keyword evidence="3 5" id="KW-0862">Zinc</keyword>
<dbReference type="PANTHER" id="PTHR46695">
    <property type="entry name" value="ZINC FINGER CCCH DOMAIN-CONTAINING PROTEIN 44-RELATED"/>
    <property type="match status" value="1"/>
</dbReference>
<dbReference type="InterPro" id="IPR000571">
    <property type="entry name" value="Znf_CCCH"/>
</dbReference>
<feature type="region of interest" description="Disordered" evidence="6">
    <location>
        <begin position="750"/>
        <end position="813"/>
    </location>
</feature>
<evidence type="ECO:0000259" key="8">
    <source>
        <dbReference type="PROSITE" id="PS50103"/>
    </source>
</evidence>
<evidence type="ECO:0000313" key="13">
    <source>
        <dbReference type="Proteomes" id="UP001161247"/>
    </source>
</evidence>
<feature type="compositionally biased region" description="Basic residues" evidence="6">
    <location>
        <begin position="927"/>
        <end position="936"/>
    </location>
</feature>
<evidence type="ECO:0000256" key="2">
    <source>
        <dbReference type="ARBA" id="ARBA00022771"/>
    </source>
</evidence>
<dbReference type="InterPro" id="IPR003169">
    <property type="entry name" value="GYF"/>
</dbReference>
<feature type="compositionally biased region" description="Low complexity" evidence="6">
    <location>
        <begin position="1743"/>
        <end position="1754"/>
    </location>
</feature>
<feature type="compositionally biased region" description="Low complexity" evidence="6">
    <location>
        <begin position="586"/>
        <end position="596"/>
    </location>
</feature>
<feature type="region of interest" description="Disordered" evidence="6">
    <location>
        <begin position="154"/>
        <end position="184"/>
    </location>
</feature>
<dbReference type="CDD" id="cd00072">
    <property type="entry name" value="GYF"/>
    <property type="match status" value="1"/>
</dbReference>
<sequence length="1818" mass="196859">MGEDGEEMLSSSNFDKPSQEDAANEEQLDPIEEKRLSGGALNDAVEQREFVPESADSNVSAPDSKDGEGLARKEEETGDMHGADNVEDKQMEAEAEVGGGGGHGRFLTEKVGREDSVFTGGDVEVTNEETPVELVSVQTGLVGATEEVEEAAEAVESKEVASATAGGVTEENDSVVSVSEDERSHETVLDDFETAVAEGEKLNTESTVASGAEEGAGMAVEIVGMMGAEKEVDELDGGKTTAEEMIMAEVESKVDAVAVFEVIKEESDPEKGSGLEGLEVPKEGIEDKEVGGVIKGTEEIENLGSSDMQYDNGQQPVILVDEKANEELLPDQKKEAETEAINASSNVESLQAPVDTAFIQQEGDDKDEELVAEEEGGMVDTRLDAETHVLQEEVVSGTGNQAEIKTVDDIVQSIPSAHDAKLVPRDGDGQVVANDDPDLIGSEMEVRSDAGQEPRVLILQQAKEAETKIGEVADVDATPTTHDAKHASLDEEEQEMLTEDGSVLAGTEMDTETETGDTMITTEKEEALDNVEGLPEIDDIDHVPQNEGTEEMAAEESALAEAEETETDVGESSRVVGEKSKRGKNAKASTKSKTSSKTQKIMGEDVCFICFDGGDLFLCDRRGCSKAYHTSCVDRDEAFFQTKGRWNCGWHYCNFCKKNAQYMCYTCPYSLCKGCIKDGVIFCVRGNKGFCETCMKTVKLIEDSSEGNNDVDFNDQSSWEFLFKDYYTDLKSKLSLTSAEIGKARNPWKGSDISISKEESPETPIGHKDGGVSSNDAKNSEGAKPKRKKAKKRSRSVAEEEDSADAPSSPSNEEWASKELLEFVMHMKNGDASVLSQFDVQALLLEYIKRNKLRDPRRKSQIICDSRLENIFGKPRVGHFEMLKLLESHFLVKEDAHTDDVQGSAADSEVNQTEADEDDDTVTKGAKEKKRKIRKKSDRVPLSNRYDYAAIDTHNISLIYLRRKLMEDILEDGDNFENKVTNTFVRIRISGSNQKQDLYRLVKVVGTSKAAEPYKVGKKTTDVMLEIFNLNKTEIVSIDAISNQDFTEEECKRLRQSIKCGLLDRMTVGDILDKAMELQTVRVNDWLESETQRLSHLRDRASDMGHRKEYPYFAYNLLSYFSECVEKLQILKTPEERLRRLEEVPKIHADPKMDPNNESEDNDSETEENKQEGLLRTSGSSFARRARAPISSGSDFSPKDSWNGGNTPSKNWESSKNVFSKNLPSSGEDGGTPIDMGYNNTSWSQGRDKAELKSSLSLSSQSENVGLNINSMTRTESVSGVTVNSLVSQTAKEVENVVKINDTQKMWHYQDPSGKVQGPFSMTQLRKWNNTGYFPSNLRIWKTGEKQDDSILLTDALAGRFQKESSVESKLATAGALNTAHGLSGHYAKTPDSQLQLSREETLGERSNAEQNRGLSILQQMAVLKGSVAPSVEVPTEKWSRTDLSNLPSPTPGRNAGEVGGAQSLVSGLSSHYANIASVNSSAGTKELLINGRDGDSGSATIGSGHALQATSLAHTGEARSMEDLGHHLRAQDNPNGIPLISNQNSQTESHGWGGPPMQKVESNPLTPVPGQQQQAYNQWGSAITPPAQNPVMPQPEFWGQSNQTNMQTPPPLPNVGWGTGPHAETNSPAAPALRPDNSTTGWAPNMGWVAPPQGPPNMNWGSTVQGPAPGNANSGWVAAPGDAGSSIPGQIPGNVNSGWVAQPVAVPSAAGWGAPGGNVGPGGPVPAPGSGWGPMGPGNQGGPSNQGWGAPPGNQGGWGNGSQGGDPGYGGGRPWNRQSSFGRRGGNDLRNVPRDILCPYNTHGRCRKGNRCNYIHS</sequence>
<feature type="region of interest" description="Disordered" evidence="6">
    <location>
        <begin position="1716"/>
        <end position="1794"/>
    </location>
</feature>
<feature type="compositionally biased region" description="Gly residues" evidence="6">
    <location>
        <begin position="1731"/>
        <end position="1742"/>
    </location>
</feature>
<dbReference type="InterPro" id="IPR013083">
    <property type="entry name" value="Znf_RING/FYVE/PHD"/>
</dbReference>
<dbReference type="SMART" id="SM00719">
    <property type="entry name" value="Plus3"/>
    <property type="match status" value="1"/>
</dbReference>
<evidence type="ECO:0000259" key="7">
    <source>
        <dbReference type="PROSITE" id="PS50016"/>
    </source>
</evidence>
<feature type="compositionally biased region" description="Basic and acidic residues" evidence="6">
    <location>
        <begin position="1142"/>
        <end position="1155"/>
    </location>
</feature>
<evidence type="ECO:0000256" key="3">
    <source>
        <dbReference type="ARBA" id="ARBA00022833"/>
    </source>
</evidence>
<dbReference type="PROSITE" id="PS50016">
    <property type="entry name" value="ZF_PHD_2"/>
    <property type="match status" value="1"/>
</dbReference>
<dbReference type="InterPro" id="IPR036128">
    <property type="entry name" value="Plus3-like_sf"/>
</dbReference>
<dbReference type="Pfam" id="PF02213">
    <property type="entry name" value="GYF"/>
    <property type="match status" value="1"/>
</dbReference>
<evidence type="ECO:0000256" key="5">
    <source>
        <dbReference type="PROSITE-ProRule" id="PRU00723"/>
    </source>
</evidence>
<organism evidence="12 13">
    <name type="scientific">Oldenlandia corymbosa var. corymbosa</name>
    <dbReference type="NCBI Taxonomy" id="529605"/>
    <lineage>
        <taxon>Eukaryota</taxon>
        <taxon>Viridiplantae</taxon>
        <taxon>Streptophyta</taxon>
        <taxon>Embryophyta</taxon>
        <taxon>Tracheophyta</taxon>
        <taxon>Spermatophyta</taxon>
        <taxon>Magnoliopsida</taxon>
        <taxon>eudicotyledons</taxon>
        <taxon>Gunneridae</taxon>
        <taxon>Pentapetalae</taxon>
        <taxon>asterids</taxon>
        <taxon>lamiids</taxon>
        <taxon>Gentianales</taxon>
        <taxon>Rubiaceae</taxon>
        <taxon>Rubioideae</taxon>
        <taxon>Spermacoceae</taxon>
        <taxon>Hedyotis-Oldenlandia complex</taxon>
        <taxon>Oldenlandia</taxon>
    </lineage>
</organism>
<feature type="region of interest" description="Disordered" evidence="6">
    <location>
        <begin position="1142"/>
        <end position="1246"/>
    </location>
</feature>
<dbReference type="Pfam" id="PF25980">
    <property type="entry name" value="NERD_plant"/>
    <property type="match status" value="1"/>
</dbReference>
<feature type="region of interest" description="Disordered" evidence="6">
    <location>
        <begin position="1"/>
        <end position="113"/>
    </location>
</feature>
<feature type="domain" description="C3H1-type" evidence="8">
    <location>
        <begin position="1794"/>
        <end position="1818"/>
    </location>
</feature>
<dbReference type="InterPro" id="IPR036885">
    <property type="entry name" value="SWIB_MDM2_dom_sf"/>
</dbReference>
<dbReference type="InterPro" id="IPR011011">
    <property type="entry name" value="Znf_FYVE_PHD"/>
</dbReference>
<keyword evidence="4" id="KW-0238">DNA-binding</keyword>
<evidence type="ECO:0000259" key="10">
    <source>
        <dbReference type="PROSITE" id="PS51360"/>
    </source>
</evidence>
<dbReference type="Pfam" id="PF02201">
    <property type="entry name" value="SWIB"/>
    <property type="match status" value="1"/>
</dbReference>
<evidence type="ECO:0000256" key="4">
    <source>
        <dbReference type="ARBA" id="ARBA00023125"/>
    </source>
</evidence>
<reference evidence="12" key="1">
    <citation type="submission" date="2023-03" db="EMBL/GenBank/DDBJ databases">
        <authorList>
            <person name="Julca I."/>
        </authorList>
    </citation>
    <scope>NUCLEOTIDE SEQUENCE</scope>
</reference>
<evidence type="ECO:0000259" key="9">
    <source>
        <dbReference type="PROSITE" id="PS50829"/>
    </source>
</evidence>
<feature type="compositionally biased region" description="Polar residues" evidence="6">
    <location>
        <begin position="1203"/>
        <end position="1225"/>
    </location>
</feature>
<feature type="compositionally biased region" description="Basic and acidic residues" evidence="6">
    <location>
        <begin position="755"/>
        <end position="770"/>
    </location>
</feature>
<dbReference type="InterPro" id="IPR004343">
    <property type="entry name" value="Plus-3_dom"/>
</dbReference>
<dbReference type="InterPro" id="IPR035445">
    <property type="entry name" value="GYF-like_dom_sf"/>
</dbReference>
<dbReference type="FunFam" id="1.10.245.10:FF:000003">
    <property type="entry name" value="Zinc finger CCCH domain-containing protein 19"/>
    <property type="match status" value="1"/>
</dbReference>
<dbReference type="SMART" id="SM00444">
    <property type="entry name" value="GYF"/>
    <property type="match status" value="1"/>
</dbReference>
<dbReference type="GO" id="GO:0008270">
    <property type="term" value="F:zinc ion binding"/>
    <property type="evidence" value="ECO:0007669"/>
    <property type="project" value="UniProtKB-KW"/>
</dbReference>
<dbReference type="SMART" id="SM00151">
    <property type="entry name" value="SWIB"/>
    <property type="match status" value="1"/>
</dbReference>
<feature type="region of interest" description="Disordered" evidence="6">
    <location>
        <begin position="901"/>
        <end position="936"/>
    </location>
</feature>
<feature type="compositionally biased region" description="Low complexity" evidence="6">
    <location>
        <begin position="160"/>
        <end position="178"/>
    </location>
</feature>
<feature type="compositionally biased region" description="Gly residues" evidence="6">
    <location>
        <begin position="1755"/>
        <end position="1774"/>
    </location>
</feature>
<dbReference type="CDD" id="cd15568">
    <property type="entry name" value="PHD5_NSD"/>
    <property type="match status" value="1"/>
</dbReference>
<keyword evidence="2 5" id="KW-0863">Zinc-finger</keyword>
<evidence type="ECO:0000256" key="6">
    <source>
        <dbReference type="SAM" id="MobiDB-lite"/>
    </source>
</evidence>
<dbReference type="PROSITE" id="PS51925">
    <property type="entry name" value="SWIB_MDM2"/>
    <property type="match status" value="1"/>
</dbReference>
<dbReference type="SUPFAM" id="SSF159042">
    <property type="entry name" value="Plus3-like"/>
    <property type="match status" value="1"/>
</dbReference>
<dbReference type="InterPro" id="IPR019786">
    <property type="entry name" value="Zinc_finger_PHD-type_CS"/>
</dbReference>
<feature type="domain" description="GYF" evidence="9">
    <location>
        <begin position="1304"/>
        <end position="1358"/>
    </location>
</feature>
<feature type="region of interest" description="Disordered" evidence="6">
    <location>
        <begin position="1529"/>
        <end position="1574"/>
    </location>
</feature>
<dbReference type="InterPro" id="IPR001965">
    <property type="entry name" value="Znf_PHD"/>
</dbReference>
<feature type="compositionally biased region" description="Basic and acidic residues" evidence="6">
    <location>
        <begin position="63"/>
        <end position="92"/>
    </location>
</feature>
<dbReference type="InterPro" id="IPR058668">
    <property type="entry name" value="NERD_dom"/>
</dbReference>
<dbReference type="SUPFAM" id="SSF57903">
    <property type="entry name" value="FYVE/PHD zinc finger"/>
    <property type="match status" value="1"/>
</dbReference>
<dbReference type="Gene3D" id="1.10.245.10">
    <property type="entry name" value="SWIB/MDM2 domain"/>
    <property type="match status" value="1"/>
</dbReference>
<feature type="region of interest" description="Disordered" evidence="6">
    <location>
        <begin position="331"/>
        <end position="354"/>
    </location>
</feature>
<name>A0AAV1D7V9_OLDCO</name>
<dbReference type="SUPFAM" id="SSF47592">
    <property type="entry name" value="SWIB/MDM2 domain"/>
    <property type="match status" value="1"/>
</dbReference>
<feature type="zinc finger region" description="C3H1-type" evidence="5">
    <location>
        <begin position="1794"/>
        <end position="1818"/>
    </location>
</feature>
<proteinExistence type="predicted"/>
<dbReference type="InterPro" id="IPR019835">
    <property type="entry name" value="SWIB_domain"/>
</dbReference>
<dbReference type="SUPFAM" id="SSF55277">
    <property type="entry name" value="GYF domain"/>
    <property type="match status" value="1"/>
</dbReference>
<dbReference type="EMBL" id="OX459121">
    <property type="protein sequence ID" value="CAI9103718.1"/>
    <property type="molecule type" value="Genomic_DNA"/>
</dbReference>
<dbReference type="Pfam" id="PF03126">
    <property type="entry name" value="Plus-3"/>
    <property type="match status" value="1"/>
</dbReference>
<keyword evidence="13" id="KW-1185">Reference proteome</keyword>
<feature type="compositionally biased region" description="Acidic residues" evidence="6">
    <location>
        <begin position="1157"/>
        <end position="1166"/>
    </location>
</feature>
<dbReference type="Gene3D" id="3.30.40.10">
    <property type="entry name" value="Zinc/RING finger domain, C3HC4 (zinc finger)"/>
    <property type="match status" value="1"/>
</dbReference>
<dbReference type="CDD" id="cd10567">
    <property type="entry name" value="SWIB-MDM2_like"/>
    <property type="match status" value="1"/>
</dbReference>
<evidence type="ECO:0000259" key="11">
    <source>
        <dbReference type="PROSITE" id="PS51925"/>
    </source>
</evidence>
<protein>
    <submittedName>
        <fullName evidence="12">OLC1v1002255C1</fullName>
    </submittedName>
</protein>
<dbReference type="PANTHER" id="PTHR46695:SF5">
    <property type="entry name" value="RNA POLYMERASE-ASSOCIATED PROTEIN RTF1 HOMOLOG"/>
    <property type="match status" value="1"/>
</dbReference>
<dbReference type="GO" id="GO:0003677">
    <property type="term" value="F:DNA binding"/>
    <property type="evidence" value="ECO:0007669"/>
    <property type="project" value="UniProtKB-KW"/>
</dbReference>
<feature type="domain" description="DM2" evidence="11">
    <location>
        <begin position="809"/>
        <end position="892"/>
    </location>
</feature>
<dbReference type="Proteomes" id="UP001161247">
    <property type="component" value="Chromosome 4"/>
</dbReference>
<dbReference type="InterPro" id="IPR003121">
    <property type="entry name" value="SWIB_MDM2_domain"/>
</dbReference>
<dbReference type="Gene3D" id="3.30.1490.40">
    <property type="match status" value="1"/>
</dbReference>
<feature type="compositionally biased region" description="Polar residues" evidence="6">
    <location>
        <begin position="1561"/>
        <end position="1574"/>
    </location>
</feature>
<dbReference type="PROSITE" id="PS51360">
    <property type="entry name" value="PLUS3"/>
    <property type="match status" value="1"/>
</dbReference>
<dbReference type="FunFam" id="3.30.40.10:FF:000303">
    <property type="entry name" value="Zinc finger CCCH domain-containing protein 19"/>
    <property type="match status" value="1"/>
</dbReference>
<dbReference type="SMART" id="SM00249">
    <property type="entry name" value="PHD"/>
    <property type="match status" value="1"/>
</dbReference>
<feature type="compositionally biased region" description="Polar residues" evidence="6">
    <location>
        <begin position="1541"/>
        <end position="1550"/>
    </location>
</feature>
<dbReference type="Gene3D" id="3.90.70.200">
    <property type="entry name" value="Plus-3 domain"/>
    <property type="match status" value="1"/>
</dbReference>
<evidence type="ECO:0000256" key="1">
    <source>
        <dbReference type="ARBA" id="ARBA00022723"/>
    </source>
</evidence>
<feature type="domain" description="PHD-type" evidence="7">
    <location>
        <begin position="604"/>
        <end position="670"/>
    </location>
</feature>
<dbReference type="PROSITE" id="PS50103">
    <property type="entry name" value="ZF_C3H1"/>
    <property type="match status" value="1"/>
</dbReference>